<dbReference type="SUPFAM" id="SSF52833">
    <property type="entry name" value="Thioredoxin-like"/>
    <property type="match status" value="1"/>
</dbReference>
<dbReference type="RefSeq" id="WP_350242583.1">
    <property type="nucleotide sequence ID" value="NZ_CP158299.1"/>
</dbReference>
<evidence type="ECO:0000256" key="3">
    <source>
        <dbReference type="PIRSR" id="PIRSR603782-2"/>
    </source>
</evidence>
<evidence type="ECO:0000256" key="2">
    <source>
        <dbReference type="PIRSR" id="PIRSR603782-1"/>
    </source>
</evidence>
<dbReference type="Gene3D" id="3.40.30.10">
    <property type="entry name" value="Glutaredoxin"/>
    <property type="match status" value="1"/>
</dbReference>
<keyword evidence="2" id="KW-0479">Metal-binding</keyword>
<dbReference type="PANTHER" id="PTHR12151:SF25">
    <property type="entry name" value="LINALOOL DEHYDRATASE_ISOMERASE DOMAIN-CONTAINING PROTEIN"/>
    <property type="match status" value="1"/>
</dbReference>
<dbReference type="InterPro" id="IPR003782">
    <property type="entry name" value="SCO1/SenC"/>
</dbReference>
<dbReference type="EMBL" id="CP158299">
    <property type="protein sequence ID" value="XBV84546.1"/>
    <property type="molecule type" value="Genomic_DNA"/>
</dbReference>
<feature type="binding site" evidence="2">
    <location>
        <position position="158"/>
    </location>
    <ligand>
        <name>Cu cation</name>
        <dbReference type="ChEBI" id="CHEBI:23378"/>
    </ligand>
</feature>
<gene>
    <name evidence="4" type="ORF">ABOD76_13975</name>
</gene>
<sequence length="195" mass="21137">MKWLTAVLLALAAVMGGVLAWRTYGPHELHGTALERPRVISSVPLTRDDGQPQDLHNSQGRLRLVFFGYTRCPDVCPATLGMLARTYEALSPAQQARLLVQLVTVDPAFDTPAVLRRYLASFNPDFQGLTGSAGHIRAAEQALYVYAAPGDTPISMVHGDGVALVDRAGQFIRVYNNEAVARGDLGADLPTLLRE</sequence>
<keyword evidence="2" id="KW-0186">Copper</keyword>
<name>A0AAU7U856_9DEIO</name>
<accession>A0AAU7U856</accession>
<dbReference type="CDD" id="cd02968">
    <property type="entry name" value="SCO"/>
    <property type="match status" value="1"/>
</dbReference>
<dbReference type="InterPro" id="IPR036249">
    <property type="entry name" value="Thioredoxin-like_sf"/>
</dbReference>
<feature type="binding site" evidence="2">
    <location>
        <position position="76"/>
    </location>
    <ligand>
        <name>Cu cation</name>
        <dbReference type="ChEBI" id="CHEBI:23378"/>
    </ligand>
</feature>
<dbReference type="KEGG" id="dsc:ABOD76_13975"/>
<evidence type="ECO:0000313" key="4">
    <source>
        <dbReference type="EMBL" id="XBV84546.1"/>
    </source>
</evidence>
<feature type="disulfide bond" description="Redox-active" evidence="3">
    <location>
        <begin position="72"/>
        <end position="76"/>
    </location>
</feature>
<comment type="similarity">
    <text evidence="1">Belongs to the SCO1/2 family.</text>
</comment>
<dbReference type="PANTHER" id="PTHR12151">
    <property type="entry name" value="ELECTRON TRANSPORT PROTIN SCO1/SENC FAMILY MEMBER"/>
    <property type="match status" value="1"/>
</dbReference>
<evidence type="ECO:0000256" key="1">
    <source>
        <dbReference type="ARBA" id="ARBA00010996"/>
    </source>
</evidence>
<protein>
    <submittedName>
        <fullName evidence="4">SCO family protein</fullName>
    </submittedName>
</protein>
<proteinExistence type="inferred from homology"/>
<reference evidence="4" key="1">
    <citation type="submission" date="2024-06" db="EMBL/GenBank/DDBJ databases">
        <title>Draft Genome Sequence of Deinococcus sonorensis Type Strain KR-87, a Biofilm Producing Representative of the Genus Deinococcus.</title>
        <authorList>
            <person name="Boren L.S."/>
            <person name="Grosso R.A."/>
            <person name="Hugenberg-Cox A.N."/>
            <person name="Hill J.T.E."/>
            <person name="Albert C.M."/>
            <person name="Tuohy J.M."/>
        </authorList>
    </citation>
    <scope>NUCLEOTIDE SEQUENCE</scope>
    <source>
        <strain evidence="4">KR-87</strain>
    </source>
</reference>
<dbReference type="AlphaFoldDB" id="A0AAU7U856"/>
<dbReference type="GO" id="GO:0046872">
    <property type="term" value="F:metal ion binding"/>
    <property type="evidence" value="ECO:0007669"/>
    <property type="project" value="UniProtKB-KW"/>
</dbReference>
<dbReference type="Pfam" id="PF02630">
    <property type="entry name" value="SCO1-SenC"/>
    <property type="match status" value="1"/>
</dbReference>
<organism evidence="4">
    <name type="scientific">Deinococcus sonorensis KR-87</name>
    <dbReference type="NCBI Taxonomy" id="694439"/>
    <lineage>
        <taxon>Bacteria</taxon>
        <taxon>Thermotogati</taxon>
        <taxon>Deinococcota</taxon>
        <taxon>Deinococci</taxon>
        <taxon>Deinococcales</taxon>
        <taxon>Deinococcaceae</taxon>
        <taxon>Deinococcus</taxon>
    </lineage>
</organism>
<feature type="binding site" evidence="2">
    <location>
        <position position="72"/>
    </location>
    <ligand>
        <name>Cu cation</name>
        <dbReference type="ChEBI" id="CHEBI:23378"/>
    </ligand>
</feature>
<keyword evidence="3" id="KW-1015">Disulfide bond</keyword>